<evidence type="ECO:0000256" key="1">
    <source>
        <dbReference type="ARBA" id="ARBA00005495"/>
    </source>
</evidence>
<evidence type="ECO:0000259" key="4">
    <source>
        <dbReference type="PROSITE" id="PS51891"/>
    </source>
</evidence>
<comment type="similarity">
    <text evidence="1">Belongs to the Gfa family.</text>
</comment>
<name>A0A6G7K8A2_9LACT</name>
<accession>A0A6G7K8A2</accession>
<organism evidence="5 6">
    <name type="scientific">Jeotgalibaca arthritidis</name>
    <dbReference type="NCBI Taxonomy" id="1868794"/>
    <lineage>
        <taxon>Bacteria</taxon>
        <taxon>Bacillati</taxon>
        <taxon>Bacillota</taxon>
        <taxon>Bacilli</taxon>
        <taxon>Lactobacillales</taxon>
        <taxon>Carnobacteriaceae</taxon>
        <taxon>Jeotgalibaca</taxon>
    </lineage>
</organism>
<dbReference type="KEGG" id="jar:G7057_02650"/>
<reference evidence="5 6" key="1">
    <citation type="journal article" date="2017" name="Int. J. Syst. Evol. Microbiol.">
        <title>Jeotgalibaca porci sp. nov. and Jeotgalibaca arthritidis sp. nov., isolated from pigs, and emended description of the genus Jeotgalibaca.</title>
        <authorList>
            <person name="Zamora L."/>
            <person name="Perez-Sancho M."/>
            <person name="Dominguez L."/>
            <person name="Fernandez-Garayzabal J.F."/>
            <person name="Vela A.I."/>
        </authorList>
    </citation>
    <scope>NUCLEOTIDE SEQUENCE [LARGE SCALE GENOMIC DNA]</scope>
    <source>
        <strain evidence="5 6">CECT 9157</strain>
    </source>
</reference>
<dbReference type="InterPro" id="IPR011057">
    <property type="entry name" value="Mss4-like_sf"/>
</dbReference>
<keyword evidence="6" id="KW-1185">Reference proteome</keyword>
<dbReference type="GO" id="GO:0016846">
    <property type="term" value="F:carbon-sulfur lyase activity"/>
    <property type="evidence" value="ECO:0007669"/>
    <property type="project" value="InterPro"/>
</dbReference>
<sequence length="98" mass="11280">MCRKLTGSTGFASLEFKDDITYISRENLGTYDSSPNATRGFCKKCGTSLFDHYKPMNAYFVPPAIIENLPDEKIKFVEEIYYDNKPCYYTFANDIKNC</sequence>
<evidence type="ECO:0000256" key="3">
    <source>
        <dbReference type="ARBA" id="ARBA00022833"/>
    </source>
</evidence>
<dbReference type="AlphaFoldDB" id="A0A6G7K8A2"/>
<dbReference type="Proteomes" id="UP000501451">
    <property type="component" value="Chromosome"/>
</dbReference>
<proteinExistence type="inferred from homology"/>
<evidence type="ECO:0000256" key="2">
    <source>
        <dbReference type="ARBA" id="ARBA00022723"/>
    </source>
</evidence>
<dbReference type="SUPFAM" id="SSF51316">
    <property type="entry name" value="Mss4-like"/>
    <property type="match status" value="1"/>
</dbReference>
<keyword evidence="3" id="KW-0862">Zinc</keyword>
<dbReference type="GO" id="GO:0046872">
    <property type="term" value="F:metal ion binding"/>
    <property type="evidence" value="ECO:0007669"/>
    <property type="project" value="UniProtKB-KW"/>
</dbReference>
<feature type="domain" description="CENP-V/GFA" evidence="4">
    <location>
        <begin position="1"/>
        <end position="83"/>
    </location>
</feature>
<dbReference type="Pfam" id="PF04828">
    <property type="entry name" value="GFA"/>
    <property type="match status" value="1"/>
</dbReference>
<dbReference type="InterPro" id="IPR006913">
    <property type="entry name" value="CENP-V/GFA"/>
</dbReference>
<gene>
    <name evidence="5" type="ORF">G7057_02650</name>
</gene>
<dbReference type="EMBL" id="CP049740">
    <property type="protein sequence ID" value="QII81478.1"/>
    <property type="molecule type" value="Genomic_DNA"/>
</dbReference>
<protein>
    <recommendedName>
        <fullName evidence="4">CENP-V/GFA domain-containing protein</fullName>
    </recommendedName>
</protein>
<evidence type="ECO:0000313" key="5">
    <source>
        <dbReference type="EMBL" id="QII81478.1"/>
    </source>
</evidence>
<keyword evidence="2" id="KW-0479">Metal-binding</keyword>
<dbReference type="Gene3D" id="3.90.1590.10">
    <property type="entry name" value="glutathione-dependent formaldehyde- activating enzyme (gfa)"/>
    <property type="match status" value="1"/>
</dbReference>
<evidence type="ECO:0000313" key="6">
    <source>
        <dbReference type="Proteomes" id="UP000501451"/>
    </source>
</evidence>
<dbReference type="PROSITE" id="PS51891">
    <property type="entry name" value="CENP_V_GFA"/>
    <property type="match status" value="1"/>
</dbReference>